<name>A0A2A2HZI3_9GAMM</name>
<dbReference type="AlphaFoldDB" id="A0A2A2HZI3"/>
<keyword evidence="2" id="KW-1185">Reference proteome</keyword>
<dbReference type="RefSeq" id="WP_095612127.1">
    <property type="nucleotide sequence ID" value="NZ_NMPM01000104.1"/>
</dbReference>
<comment type="caution">
    <text evidence="1">The sequence shown here is derived from an EMBL/GenBank/DDBJ whole genome shotgun (WGS) entry which is preliminary data.</text>
</comment>
<gene>
    <name evidence="1" type="ORF">CF392_14330</name>
</gene>
<evidence type="ECO:0000313" key="2">
    <source>
        <dbReference type="Proteomes" id="UP000218332"/>
    </source>
</evidence>
<sequence length="294" mass="34476">MLEFTHDADWQEERAAKWKAVEDEIKEGLTRKRIREVRTYYMTGVIPDGVVIKPWDAIELYPDPSIEGLQHCLRVNFPDGMTKKEFEDTQVILSLALSRLKQLSKKQQAELFRYVAGDTFDPNRRFPFYIGQETKLRRLAVPPFEYFLSAMLEIVFWVKDTESSEPEPFWIECQSFILSLLPYLPSNMFTFQAGKKALTRKPGHRDRTAVKYLWKLLRYCLSPPQAADDSEDGKKRQKFLKEFRARFEALEEYPGDLKAIWREIQIQEGIVKSGPIENIWRKTTRRGVPNGQSD</sequence>
<dbReference type="EMBL" id="NMPM01000104">
    <property type="protein sequence ID" value="PAV24777.1"/>
    <property type="molecule type" value="Genomic_DNA"/>
</dbReference>
<reference evidence="1 2" key="1">
    <citation type="submission" date="2017-07" db="EMBL/GenBank/DDBJ databases">
        <title>Tamlnaduibacter salinus (Mi-7) genome sequencing.</title>
        <authorList>
            <person name="Verma A."/>
            <person name="Krishnamurthi S."/>
        </authorList>
    </citation>
    <scope>NUCLEOTIDE SEQUENCE [LARGE SCALE GENOMIC DNA]</scope>
    <source>
        <strain evidence="1 2">Mi-7</strain>
    </source>
</reference>
<dbReference type="Proteomes" id="UP000218332">
    <property type="component" value="Unassembled WGS sequence"/>
</dbReference>
<protein>
    <submittedName>
        <fullName evidence="1">Uncharacterized protein</fullName>
    </submittedName>
</protein>
<accession>A0A2A2HZI3</accession>
<organism evidence="1 2">
    <name type="scientific">Tamilnaduibacter salinus</name>
    <dbReference type="NCBI Taxonomy" id="1484056"/>
    <lineage>
        <taxon>Bacteria</taxon>
        <taxon>Pseudomonadati</taxon>
        <taxon>Pseudomonadota</taxon>
        <taxon>Gammaproteobacteria</taxon>
        <taxon>Pseudomonadales</taxon>
        <taxon>Marinobacteraceae</taxon>
        <taxon>Tamilnaduibacter</taxon>
    </lineage>
</organism>
<proteinExistence type="predicted"/>
<evidence type="ECO:0000313" key="1">
    <source>
        <dbReference type="EMBL" id="PAV24777.1"/>
    </source>
</evidence>